<keyword evidence="2" id="KW-0732">Signal</keyword>
<accession>A0ABX4CFN2</accession>
<evidence type="ECO:0000256" key="1">
    <source>
        <dbReference type="SAM" id="MobiDB-lite"/>
    </source>
</evidence>
<dbReference type="EMBL" id="MUGY01000015">
    <property type="protein sequence ID" value="OXA93307.1"/>
    <property type="molecule type" value="Genomic_DNA"/>
</dbReference>
<dbReference type="InterPro" id="IPR045619">
    <property type="entry name" value="DUF6443"/>
</dbReference>
<sequence>MKQTNHKINNMKKYLSLIILLLFSNITIVAQAFSDDNFIYTATPKKGVTAEYFKTLKKDEMNQSVTYFDGLGRPVQTIVIGQGGNGEDIITPIEYDGFGRQEKEYLPFSLPNSNNKYPKIEAETAINITKTLYATEKYDYTTNPFTEKKFENSPLNRVLKQAAPGNDWAMGSGHEIKLDYQTNTTNEVRLLEAATIWNASSGLYDIAFWDNKYYDKNELYKTITYDENSSANLSEISGSTVEFTDKEGRLILKRTYELDKKHDTYYVYDEYGNLTYVIPPKADGVITDEILNSLCYQYKYDNLNRLVEKKLPGKQWEFIVYNKLNRVVATGPANSPFQDDTAVGWLITKYDAFGMPVYTGWQNTTSNSGGRYILQDTQNKATKLFETKVSSIIDGVGVSYSNTVAPTNYKLLTLNNYNKHLLTSQRERVITTISAALFETNIMYYDTYNRPFRNDVTNHLGGYNVIEKGLDFNGKTTYMSTAHKVSSSNKGISLHEVYTYSPQDRLLINNHKVNAGEIQFFADNTYDALGQLMSKNIGISKVNPFQKIDYKYNVRGWLTGINDIENLQKGGDPKDLFAFKINYNKVEGNVTVAKALYNGNIAETFWAAGSDGIGVIRGYGYQYDQLNRLKNATYQTPKLADNKNYFGENMDYDKNGNITRLQRKFMAGTSSNPYVDNMDNLGYFYADNSNQLMKVTDTSNNPQGFKDDSDGYNDTEDDYAYDDNGNLIKDQNKNITKIQYNHLNLPTKITFGTGNTIVYIYNATGQKVEKIVTENGVVTNTKYLNGFQYKNDVLQFFPTAEGYVRNTSTNPAIYTLGYVFNYTDHLGNVRLGYAQNAKKNGLEILEENNYYPFGLKHQGYNTDNLQAGYKYKYNGKELQDELDLNVYDYGARNYDPALGRWMNIDPLAEKSRRFSPYTYALNNPVYFIDPDGMMADDWKKDANGNMTYDPNLTKDSPSSQLKEGESYVGPTDTQTVSNDAGTYDLFYNADGSISSSDNYSSPSSDGIRIFGVGGDAVTGSGDLGNDRGSGAIGHPGHDFNTLFDVGELFGKFVNWLKGNDGSSRKQKTDTNVSTMNTSEPETITAQRYDYTSPDPSGVSQSIPFAGKPRDTSVIKGNESVVNLLNTKDSLRAAKESRAKNIEHKKKLGY</sequence>
<organism evidence="4 5">
    <name type="scientific">Flavobacterium hydatis</name>
    <name type="common">Cytophaga aquatilis</name>
    <dbReference type="NCBI Taxonomy" id="991"/>
    <lineage>
        <taxon>Bacteria</taxon>
        <taxon>Pseudomonadati</taxon>
        <taxon>Bacteroidota</taxon>
        <taxon>Flavobacteriia</taxon>
        <taxon>Flavobacteriales</taxon>
        <taxon>Flavobacteriaceae</taxon>
        <taxon>Flavobacterium</taxon>
    </lineage>
</organism>
<evidence type="ECO:0000256" key="2">
    <source>
        <dbReference type="SAM" id="SignalP"/>
    </source>
</evidence>
<dbReference type="PANTHER" id="PTHR32305">
    <property type="match status" value="1"/>
</dbReference>
<feature type="region of interest" description="Disordered" evidence="1">
    <location>
        <begin position="946"/>
        <end position="974"/>
    </location>
</feature>
<feature type="compositionally biased region" description="Polar residues" evidence="1">
    <location>
        <begin position="946"/>
        <end position="961"/>
    </location>
</feature>
<feature type="signal peptide" evidence="2">
    <location>
        <begin position="1"/>
        <end position="32"/>
    </location>
</feature>
<reference evidence="4 5" key="1">
    <citation type="submission" date="2016-11" db="EMBL/GenBank/DDBJ databases">
        <title>Whole genomes of Flavobacteriaceae.</title>
        <authorList>
            <person name="Stine C."/>
            <person name="Li C."/>
            <person name="Tadesse D."/>
        </authorList>
    </citation>
    <scope>NUCLEOTIDE SEQUENCE [LARGE SCALE GENOMIC DNA]</scope>
    <source>
        <strain evidence="4 5">ATCC 29551</strain>
    </source>
</reference>
<dbReference type="PANTHER" id="PTHR32305:SF15">
    <property type="entry name" value="PROTEIN RHSA-RELATED"/>
    <property type="match status" value="1"/>
</dbReference>
<dbReference type="Proteomes" id="UP000198424">
    <property type="component" value="Unassembled WGS sequence"/>
</dbReference>
<evidence type="ECO:0000313" key="5">
    <source>
        <dbReference type="Proteomes" id="UP000198424"/>
    </source>
</evidence>
<proteinExistence type="predicted"/>
<dbReference type="Pfam" id="PF20041">
    <property type="entry name" value="DUF6443"/>
    <property type="match status" value="1"/>
</dbReference>
<protein>
    <submittedName>
        <fullName evidence="4">RHS repeat-associated core domain-containing protein</fullName>
    </submittedName>
</protein>
<dbReference type="InterPro" id="IPR022385">
    <property type="entry name" value="Rhs_assc_core"/>
</dbReference>
<name>A0ABX4CFN2_FLAHY</name>
<dbReference type="InterPro" id="IPR050708">
    <property type="entry name" value="T6SS_VgrG/RHS"/>
</dbReference>
<dbReference type="NCBIfam" id="TIGR03696">
    <property type="entry name" value="Rhs_assc_core"/>
    <property type="match status" value="1"/>
</dbReference>
<keyword evidence="5" id="KW-1185">Reference proteome</keyword>
<evidence type="ECO:0000313" key="4">
    <source>
        <dbReference type="EMBL" id="OXA93307.1"/>
    </source>
</evidence>
<feature type="domain" description="DUF6443" evidence="3">
    <location>
        <begin position="41"/>
        <end position="182"/>
    </location>
</feature>
<comment type="caution">
    <text evidence="4">The sequence shown here is derived from an EMBL/GenBank/DDBJ whole genome shotgun (WGS) entry which is preliminary data.</text>
</comment>
<evidence type="ECO:0000259" key="3">
    <source>
        <dbReference type="Pfam" id="PF20041"/>
    </source>
</evidence>
<dbReference type="Gene3D" id="2.180.10.10">
    <property type="entry name" value="RHS repeat-associated core"/>
    <property type="match status" value="1"/>
</dbReference>
<gene>
    <name evidence="4" type="ORF">B0A62_13755</name>
</gene>
<feature type="chain" id="PRO_5046090441" evidence="2">
    <location>
        <begin position="33"/>
        <end position="1149"/>
    </location>
</feature>